<dbReference type="HOGENOM" id="CLU_929643_0_0_0"/>
<dbReference type="KEGG" id="cap:CLDAP_22880"/>
<dbReference type="InterPro" id="IPR007410">
    <property type="entry name" value="LpqE-like"/>
</dbReference>
<evidence type="ECO:0000313" key="3">
    <source>
        <dbReference type="Proteomes" id="UP000007880"/>
    </source>
</evidence>
<evidence type="ECO:0000313" key="2">
    <source>
        <dbReference type="EMBL" id="BAM00328.1"/>
    </source>
</evidence>
<evidence type="ECO:0008006" key="4">
    <source>
        <dbReference type="Google" id="ProtNLM"/>
    </source>
</evidence>
<gene>
    <name evidence="2" type="ordered locus">CLDAP_22880</name>
</gene>
<dbReference type="STRING" id="926550.CLDAP_22880"/>
<evidence type="ECO:0000256" key="1">
    <source>
        <dbReference type="SAM" id="MobiDB-lite"/>
    </source>
</evidence>
<dbReference type="eggNOG" id="COG2847">
    <property type="taxonomic scope" value="Bacteria"/>
</dbReference>
<dbReference type="PANTHER" id="PTHR36302:SF1">
    <property type="entry name" value="COPPER CHAPERONE PCU(A)C"/>
    <property type="match status" value="1"/>
</dbReference>
<dbReference type="AlphaFoldDB" id="I0I4Z0"/>
<accession>I0I4Z0</accession>
<dbReference type="SUPFAM" id="SSF110087">
    <property type="entry name" value="DR1885-like metal-binding protein"/>
    <property type="match status" value="1"/>
</dbReference>
<dbReference type="Gene3D" id="2.60.40.1890">
    <property type="entry name" value="PCu(A)C copper chaperone"/>
    <property type="match status" value="1"/>
</dbReference>
<dbReference type="EMBL" id="AP012337">
    <property type="protein sequence ID" value="BAM00328.1"/>
    <property type="molecule type" value="Genomic_DNA"/>
</dbReference>
<proteinExistence type="predicted"/>
<dbReference type="Proteomes" id="UP000007880">
    <property type="component" value="Chromosome"/>
</dbReference>
<dbReference type="InterPro" id="IPR036182">
    <property type="entry name" value="PCuAC_sf"/>
</dbReference>
<dbReference type="PANTHER" id="PTHR36302">
    <property type="entry name" value="BLR7088 PROTEIN"/>
    <property type="match status" value="1"/>
</dbReference>
<organism evidence="2 3">
    <name type="scientific">Caldilinea aerophila (strain DSM 14535 / JCM 11387 / NBRC 104270 / STL-6-O1)</name>
    <dbReference type="NCBI Taxonomy" id="926550"/>
    <lineage>
        <taxon>Bacteria</taxon>
        <taxon>Bacillati</taxon>
        <taxon>Chloroflexota</taxon>
        <taxon>Caldilineae</taxon>
        <taxon>Caldilineales</taxon>
        <taxon>Caldilineaceae</taxon>
        <taxon>Caldilinea</taxon>
    </lineage>
</organism>
<keyword evidence="3" id="KW-1185">Reference proteome</keyword>
<feature type="compositionally biased region" description="Basic and acidic residues" evidence="1">
    <location>
        <begin position="161"/>
        <end position="199"/>
    </location>
</feature>
<sequence>MFAGCIIAPVQPMTPMAGADAMATEPALPEPEPGKLTIVDVRARPAPLAGGTGAVYFTVLNGLDQDVRLVSASSPAARIVETHETVSENGVMKMIPLPDGYEIPAGEALVLKPGGKHIMLIDVVRPLQPGDEFSLTVNFDNGESIELTVPVLDMQMQMPMHDMEHGSSHDHGDAKEESSSDAHGEAKAEEAAHDHEHGAMSHSESTTAAIKALPISAMHKLDEDLHGGNAIDLDAALKTVQELIDKLDAASWPDDLKDAVRSIRSKADDLYTALSNNDLSAAKELAADLHTLLHELEGH</sequence>
<name>I0I4Z0_CALAS</name>
<feature type="region of interest" description="Disordered" evidence="1">
    <location>
        <begin position="161"/>
        <end position="206"/>
    </location>
</feature>
<dbReference type="eggNOG" id="COG4531">
    <property type="taxonomic scope" value="Bacteria"/>
</dbReference>
<reference evidence="2 3" key="1">
    <citation type="submission" date="2012-02" db="EMBL/GenBank/DDBJ databases">
        <title>Complete genome sequence of Caldilinea aerophila DSM 14535 (= NBRC 102666).</title>
        <authorList>
            <person name="Oguchi A."/>
            <person name="Hosoyama A."/>
            <person name="Sekine M."/>
            <person name="Fukai R."/>
            <person name="Kato Y."/>
            <person name="Nakamura S."/>
            <person name="Hanada S."/>
            <person name="Yamazaki S."/>
            <person name="Fujita N."/>
        </authorList>
    </citation>
    <scope>NUCLEOTIDE SEQUENCE [LARGE SCALE GENOMIC DNA]</scope>
    <source>
        <strain evidence="3">DSM 14535 / JCM 11387 / NBRC 104270 / STL-6-O1</strain>
    </source>
</reference>
<dbReference type="Pfam" id="PF04314">
    <property type="entry name" value="PCuAC"/>
    <property type="match status" value="1"/>
</dbReference>
<protein>
    <recommendedName>
        <fullName evidence="4">Copper chaperone PCu(A)C</fullName>
    </recommendedName>
</protein>
<dbReference type="InterPro" id="IPR058248">
    <property type="entry name" value="Lxx211020-like"/>
</dbReference>